<protein>
    <submittedName>
        <fullName evidence="3">Uncharacterized protein</fullName>
    </submittedName>
</protein>
<sequence length="152" mass="16901">MKLLIRFVKVGGAGELHVLQCLRDRCFDVAQLGVARQRRLLSNGGGNVVTKGAWHGQHSTHTTFAELGAIIDRQRRGVPSALSTTLDLNDESLYLVYLASSTLLKRGEIAAVERRLQRSRPNVHSAKRSTLVGRRFSSRRRTPKSLGTWAIE</sequence>
<dbReference type="Proteomes" id="UP000887566">
    <property type="component" value="Unplaced"/>
</dbReference>
<feature type="region of interest" description="Disordered" evidence="1">
    <location>
        <begin position="120"/>
        <end position="139"/>
    </location>
</feature>
<proteinExistence type="predicted"/>
<reference evidence="3" key="1">
    <citation type="submission" date="2022-11" db="UniProtKB">
        <authorList>
            <consortium name="WormBaseParasite"/>
        </authorList>
    </citation>
    <scope>IDENTIFICATION</scope>
</reference>
<name>A0A914X5V3_9BILA</name>
<accession>A0A914X5V3</accession>
<evidence type="ECO:0000313" key="2">
    <source>
        <dbReference type="Proteomes" id="UP000887566"/>
    </source>
</evidence>
<dbReference type="WBParaSite" id="PSAMB.scaffold683size57166.g8227.t1">
    <property type="protein sequence ID" value="PSAMB.scaffold683size57166.g8227.t1"/>
    <property type="gene ID" value="PSAMB.scaffold683size57166.g8227"/>
</dbReference>
<evidence type="ECO:0000313" key="3">
    <source>
        <dbReference type="WBParaSite" id="PSAMB.scaffold683size57166.g8227.t1"/>
    </source>
</evidence>
<keyword evidence="2" id="KW-1185">Reference proteome</keyword>
<evidence type="ECO:0000256" key="1">
    <source>
        <dbReference type="SAM" id="MobiDB-lite"/>
    </source>
</evidence>
<organism evidence="2 3">
    <name type="scientific">Plectus sambesii</name>
    <dbReference type="NCBI Taxonomy" id="2011161"/>
    <lineage>
        <taxon>Eukaryota</taxon>
        <taxon>Metazoa</taxon>
        <taxon>Ecdysozoa</taxon>
        <taxon>Nematoda</taxon>
        <taxon>Chromadorea</taxon>
        <taxon>Plectida</taxon>
        <taxon>Plectina</taxon>
        <taxon>Plectoidea</taxon>
        <taxon>Plectidae</taxon>
        <taxon>Plectus</taxon>
    </lineage>
</organism>
<dbReference type="AlphaFoldDB" id="A0A914X5V3"/>